<dbReference type="NCBIfam" id="TIGR01217">
    <property type="entry name" value="ac_ac_CoA_syn"/>
    <property type="match status" value="1"/>
</dbReference>
<dbReference type="PROSITE" id="PS00455">
    <property type="entry name" value="AMP_BINDING"/>
    <property type="match status" value="1"/>
</dbReference>
<dbReference type="PANTHER" id="PTHR42921:SF4">
    <property type="entry name" value="ACETOACETYL-COA SYNTHASE (AFU_ORTHOLOGUE AFUA_8G04770)"/>
    <property type="match status" value="1"/>
</dbReference>
<name>A0A0F7TP90_PENBI</name>
<dbReference type="InterPro" id="IPR005914">
    <property type="entry name" value="Acac_CoA_synth"/>
</dbReference>
<dbReference type="InterPro" id="IPR000873">
    <property type="entry name" value="AMP-dep_synth/lig_dom"/>
</dbReference>
<dbReference type="Pfam" id="PF16177">
    <property type="entry name" value="ACAS_N"/>
    <property type="match status" value="1"/>
</dbReference>
<dbReference type="PANTHER" id="PTHR42921">
    <property type="entry name" value="ACETOACETYL-COA SYNTHETASE"/>
    <property type="match status" value="1"/>
</dbReference>
<dbReference type="InterPro" id="IPR042099">
    <property type="entry name" value="ANL_N_sf"/>
</dbReference>
<dbReference type="InterPro" id="IPR020845">
    <property type="entry name" value="AMP-binding_CS"/>
</dbReference>
<feature type="domain" description="AMP-dependent synthetase/ligase" evidence="2">
    <location>
        <begin position="133"/>
        <end position="508"/>
    </location>
</feature>
<dbReference type="Pfam" id="PF00501">
    <property type="entry name" value="AMP-binding"/>
    <property type="match status" value="1"/>
</dbReference>
<organism evidence="4 5">
    <name type="scientific">Penicillium brasilianum</name>
    <dbReference type="NCBI Taxonomy" id="104259"/>
    <lineage>
        <taxon>Eukaryota</taxon>
        <taxon>Fungi</taxon>
        <taxon>Dikarya</taxon>
        <taxon>Ascomycota</taxon>
        <taxon>Pezizomycotina</taxon>
        <taxon>Eurotiomycetes</taxon>
        <taxon>Eurotiomycetidae</taxon>
        <taxon>Eurotiales</taxon>
        <taxon>Aspergillaceae</taxon>
        <taxon>Penicillium</taxon>
    </lineage>
</organism>
<dbReference type="OrthoDB" id="10253869at2759"/>
<dbReference type="SUPFAM" id="SSF56801">
    <property type="entry name" value="Acetyl-CoA synthetase-like"/>
    <property type="match status" value="1"/>
</dbReference>
<accession>A0A0F7TP90</accession>
<dbReference type="STRING" id="104259.A0A0F7TP90"/>
<proteinExistence type="inferred from homology"/>
<evidence type="ECO:0000259" key="2">
    <source>
        <dbReference type="Pfam" id="PF00501"/>
    </source>
</evidence>
<evidence type="ECO:0000313" key="4">
    <source>
        <dbReference type="EMBL" id="CEJ57245.1"/>
    </source>
</evidence>
<evidence type="ECO:0000313" key="5">
    <source>
        <dbReference type="Proteomes" id="UP000042958"/>
    </source>
</evidence>
<evidence type="ECO:0000256" key="1">
    <source>
        <dbReference type="ARBA" id="ARBA00006432"/>
    </source>
</evidence>
<dbReference type="Proteomes" id="UP000042958">
    <property type="component" value="Unassembled WGS sequence"/>
</dbReference>
<dbReference type="AlphaFoldDB" id="A0A0F7TP90"/>
<dbReference type="GO" id="GO:0006629">
    <property type="term" value="P:lipid metabolic process"/>
    <property type="evidence" value="ECO:0007669"/>
    <property type="project" value="InterPro"/>
</dbReference>
<protein>
    <submittedName>
        <fullName evidence="4">Putative Acetoacetyl-CoA synthase</fullName>
    </submittedName>
</protein>
<dbReference type="EMBL" id="CDHK01000005">
    <property type="protein sequence ID" value="CEJ57245.1"/>
    <property type="molecule type" value="Genomic_DNA"/>
</dbReference>
<keyword evidence="5" id="KW-1185">Reference proteome</keyword>
<dbReference type="Gene3D" id="3.40.50.12780">
    <property type="entry name" value="N-terminal domain of ligase-like"/>
    <property type="match status" value="1"/>
</dbReference>
<dbReference type="Gene3D" id="3.30.300.30">
    <property type="match status" value="1"/>
</dbReference>
<evidence type="ECO:0000259" key="3">
    <source>
        <dbReference type="Pfam" id="PF16177"/>
    </source>
</evidence>
<feature type="domain" description="Acetyl-coenzyme A synthetase N-terminal" evidence="3">
    <location>
        <begin position="40"/>
        <end position="97"/>
    </location>
</feature>
<dbReference type="InterPro" id="IPR045851">
    <property type="entry name" value="AMP-bd_C_sf"/>
</dbReference>
<reference evidence="5" key="1">
    <citation type="journal article" date="2015" name="Genome Announc.">
        <title>Draft genome sequence of the fungus Penicillium brasilianum MG11.</title>
        <authorList>
            <person name="Horn F."/>
            <person name="Linde J."/>
            <person name="Mattern D.J."/>
            <person name="Walther G."/>
            <person name="Guthke R."/>
            <person name="Brakhage A.A."/>
            <person name="Valiante V."/>
        </authorList>
    </citation>
    <scope>NUCLEOTIDE SEQUENCE [LARGE SCALE GENOMIC DNA]</scope>
    <source>
        <strain evidence="5">MG11</strain>
    </source>
</reference>
<dbReference type="NCBIfam" id="NF002937">
    <property type="entry name" value="PRK03584.1"/>
    <property type="match status" value="1"/>
</dbReference>
<sequence>MSTHSTVPRKLWEHPDPESTQMAAFKRSLEEAKGVTLPNYHAMYQWSIQNRIAFWDFCWKYFPIIHEGTYDRVTDENARIDSIPDWFPGVRLNYAENLLFTAATPGEVPSTVTTIGKEDNKLAVTEVREGDHEPTVNLTWRELRQRTGRLSQAMKAAGLQKGDRVAVVASNSIDTLTVLLATTALGAIFSSASTDTGVKGILDRIRQIQPRWVFMDDFAVYNGKTVDLRPKISQVVEGMAVIKEFQGIISVPRFRDRPADISHIPRTRTLTDFLAGASSDHLEFVRVRFRDPFLIAFSSGTTGEPKCIVHSVGGVLMNSNKEGRLNRSMNPDAITLQYTTTGWIMYNSCISALVFGARPILYDGSPFQPDPTILVKLLEKHKATHFGTSPRWMHEMRKNKLSPRKIADLHRLKNVTSTGMVLSDSLFEWFYDEGFEPHTLLANISGGTDLAACLGLENPISPLYVGGCQGPSLGMPVAAYEQVDEEAGQAKGSEAAPGEPGEIVVTAPFPSMPVRFWSDEGGKKYFNAYFARYDNVWTQGDFIAVNPNSRQILFLGRSDGVLNPSGVRFGSAEIYNVIDTQFAREIVDSVCVGQRRPKDADESVILFLLMRPGFKVDQQLVTRVKDAIRKSLSARHVPKYIFETPAIPVTVNLKKVELPVKQIVSGKKIKPSGTLLNPESLDFYYQFAEVEKLVPPQAKL</sequence>
<dbReference type="InterPro" id="IPR032387">
    <property type="entry name" value="ACAS_N"/>
</dbReference>
<comment type="similarity">
    <text evidence="1">Belongs to the ATP-dependent AMP-binding enzyme family.</text>
</comment>
<gene>
    <name evidence="4" type="ORF">PMG11_05946</name>
</gene>
<dbReference type="GO" id="GO:0030729">
    <property type="term" value="F:acetoacetate-CoA ligase activity"/>
    <property type="evidence" value="ECO:0007669"/>
    <property type="project" value="InterPro"/>
</dbReference>